<dbReference type="Pfam" id="PF00023">
    <property type="entry name" value="Ank"/>
    <property type="match status" value="1"/>
</dbReference>
<dbReference type="GO" id="GO:0005886">
    <property type="term" value="C:plasma membrane"/>
    <property type="evidence" value="ECO:0007669"/>
    <property type="project" value="UniProtKB-SubCell"/>
</dbReference>
<accession>A0A0K6SAH0</accession>
<dbReference type="InterPro" id="IPR015797">
    <property type="entry name" value="NUDIX_hydrolase-like_dom_sf"/>
</dbReference>
<organism evidence="16">
    <name type="scientific">Chromera velia CCMP2878</name>
    <dbReference type="NCBI Taxonomy" id="1169474"/>
    <lineage>
        <taxon>Eukaryota</taxon>
        <taxon>Sar</taxon>
        <taxon>Alveolata</taxon>
        <taxon>Colpodellida</taxon>
        <taxon>Chromeraceae</taxon>
        <taxon>Chromera</taxon>
    </lineage>
</organism>
<keyword evidence="4" id="KW-0109">Calcium transport</keyword>
<feature type="domain" description="Nudix hydrolase" evidence="15">
    <location>
        <begin position="1693"/>
        <end position="1839"/>
    </location>
</feature>
<evidence type="ECO:0000256" key="11">
    <source>
        <dbReference type="ARBA" id="ARBA00023303"/>
    </source>
</evidence>
<feature type="region of interest" description="Disordered" evidence="13">
    <location>
        <begin position="1354"/>
        <end position="1388"/>
    </location>
</feature>
<evidence type="ECO:0000256" key="7">
    <source>
        <dbReference type="ARBA" id="ARBA00022837"/>
    </source>
</evidence>
<dbReference type="PROSITE" id="PS50297">
    <property type="entry name" value="ANK_REP_REGION"/>
    <property type="match status" value="1"/>
</dbReference>
<evidence type="ECO:0000256" key="3">
    <source>
        <dbReference type="ARBA" id="ARBA00022475"/>
    </source>
</evidence>
<dbReference type="PANTHER" id="PTHR10582">
    <property type="entry name" value="TRANSIENT RECEPTOR POTENTIAL ION CHANNEL PROTEIN"/>
    <property type="match status" value="1"/>
</dbReference>
<dbReference type="Pfam" id="PF00520">
    <property type="entry name" value="Ion_trans"/>
    <property type="match status" value="1"/>
</dbReference>
<feature type="region of interest" description="Disordered" evidence="13">
    <location>
        <begin position="1585"/>
        <end position="1615"/>
    </location>
</feature>
<feature type="transmembrane region" description="Helical" evidence="14">
    <location>
        <begin position="1230"/>
        <end position="1248"/>
    </location>
</feature>
<feature type="compositionally biased region" description="Basic and acidic residues" evidence="13">
    <location>
        <begin position="1354"/>
        <end position="1375"/>
    </location>
</feature>
<protein>
    <recommendedName>
        <fullName evidence="15">Nudix hydrolase domain-containing protein</fullName>
    </recommendedName>
</protein>
<feature type="compositionally biased region" description="Basic and acidic residues" evidence="13">
    <location>
        <begin position="134"/>
        <end position="145"/>
    </location>
</feature>
<feature type="compositionally biased region" description="Low complexity" evidence="13">
    <location>
        <begin position="1585"/>
        <end position="1599"/>
    </location>
</feature>
<dbReference type="PROSITE" id="PS50088">
    <property type="entry name" value="ANK_REPEAT"/>
    <property type="match status" value="2"/>
</dbReference>
<evidence type="ECO:0000256" key="6">
    <source>
        <dbReference type="ARBA" id="ARBA00022737"/>
    </source>
</evidence>
<evidence type="ECO:0000256" key="2">
    <source>
        <dbReference type="ARBA" id="ARBA00022448"/>
    </source>
</evidence>
<feature type="transmembrane region" description="Helical" evidence="14">
    <location>
        <begin position="1192"/>
        <end position="1218"/>
    </location>
</feature>
<dbReference type="VEuPathDB" id="CryptoDB:Cvel_10612"/>
<dbReference type="InterPro" id="IPR036322">
    <property type="entry name" value="WD40_repeat_dom_sf"/>
</dbReference>
<dbReference type="InterPro" id="IPR015943">
    <property type="entry name" value="WD40/YVTN_repeat-like_dom_sf"/>
</dbReference>
<name>A0A0K6SAH0_9ALVE</name>
<dbReference type="InterPro" id="IPR002110">
    <property type="entry name" value="Ankyrin_rpt"/>
</dbReference>
<keyword evidence="10 14" id="KW-0472">Membrane</keyword>
<keyword evidence="11" id="KW-0407">Ion channel</keyword>
<dbReference type="SMART" id="SM00248">
    <property type="entry name" value="ANK"/>
    <property type="match status" value="4"/>
</dbReference>
<dbReference type="Gene3D" id="2.130.10.10">
    <property type="entry name" value="YVTN repeat-like/Quinoprotein amine dehydrogenase"/>
    <property type="match status" value="1"/>
</dbReference>
<evidence type="ECO:0000259" key="15">
    <source>
        <dbReference type="PROSITE" id="PS51462"/>
    </source>
</evidence>
<dbReference type="InterPro" id="IPR024862">
    <property type="entry name" value="TRPV"/>
</dbReference>
<keyword evidence="6" id="KW-0677">Repeat</keyword>
<feature type="compositionally biased region" description="Polar residues" evidence="13">
    <location>
        <begin position="1431"/>
        <end position="1441"/>
    </location>
</feature>
<feature type="region of interest" description="Disordered" evidence="13">
    <location>
        <begin position="1400"/>
        <end position="1466"/>
    </location>
</feature>
<keyword evidence="2" id="KW-0813">Transport</keyword>
<feature type="compositionally biased region" description="Basic and acidic residues" evidence="13">
    <location>
        <begin position="1601"/>
        <end position="1610"/>
    </location>
</feature>
<proteinExistence type="predicted"/>
<dbReference type="EMBL" id="CDMZ01004946">
    <property type="protein sequence ID" value="CUC10650.1"/>
    <property type="molecule type" value="Genomic_DNA"/>
</dbReference>
<dbReference type="SUPFAM" id="SSF48403">
    <property type="entry name" value="Ankyrin repeat"/>
    <property type="match status" value="1"/>
</dbReference>
<dbReference type="PANTHER" id="PTHR10582:SF2">
    <property type="entry name" value="INACTIVE"/>
    <property type="match status" value="1"/>
</dbReference>
<evidence type="ECO:0000256" key="1">
    <source>
        <dbReference type="ARBA" id="ARBA00004651"/>
    </source>
</evidence>
<dbReference type="GO" id="GO:0098703">
    <property type="term" value="P:calcium ion import across plasma membrane"/>
    <property type="evidence" value="ECO:0007669"/>
    <property type="project" value="TreeGrafter"/>
</dbReference>
<keyword evidence="9" id="KW-0406">Ion transport</keyword>
<feature type="region of interest" description="Disordered" evidence="13">
    <location>
        <begin position="354"/>
        <end position="443"/>
    </location>
</feature>
<dbReference type="SUPFAM" id="SSF50978">
    <property type="entry name" value="WD40 repeat-like"/>
    <property type="match status" value="1"/>
</dbReference>
<comment type="subcellular location">
    <subcellularLocation>
        <location evidence="1">Cell membrane</location>
        <topology evidence="1">Multi-pass membrane protein</topology>
    </subcellularLocation>
</comment>
<dbReference type="InterPro" id="IPR005821">
    <property type="entry name" value="Ion_trans_dom"/>
</dbReference>
<evidence type="ECO:0000256" key="8">
    <source>
        <dbReference type="ARBA" id="ARBA00022989"/>
    </source>
</evidence>
<feature type="transmembrane region" description="Helical" evidence="14">
    <location>
        <begin position="1003"/>
        <end position="1023"/>
    </location>
</feature>
<evidence type="ECO:0000256" key="9">
    <source>
        <dbReference type="ARBA" id="ARBA00023065"/>
    </source>
</evidence>
<keyword evidence="8 14" id="KW-1133">Transmembrane helix</keyword>
<dbReference type="Pfam" id="PF00293">
    <property type="entry name" value="NUDIX"/>
    <property type="match status" value="1"/>
</dbReference>
<feature type="region of interest" description="Disordered" evidence="13">
    <location>
        <begin position="125"/>
        <end position="154"/>
    </location>
</feature>
<feature type="repeat" description="ANK" evidence="12">
    <location>
        <begin position="2251"/>
        <end position="2280"/>
    </location>
</feature>
<keyword evidence="12" id="KW-0040">ANK repeat</keyword>
<dbReference type="InterPro" id="IPR036770">
    <property type="entry name" value="Ankyrin_rpt-contain_sf"/>
</dbReference>
<evidence type="ECO:0000256" key="12">
    <source>
        <dbReference type="PROSITE-ProRule" id="PRU00023"/>
    </source>
</evidence>
<dbReference type="PROSITE" id="PS51462">
    <property type="entry name" value="NUDIX"/>
    <property type="match status" value="1"/>
</dbReference>
<feature type="transmembrane region" description="Helical" evidence="14">
    <location>
        <begin position="1255"/>
        <end position="1279"/>
    </location>
</feature>
<feature type="repeat" description="ANK" evidence="12">
    <location>
        <begin position="2112"/>
        <end position="2144"/>
    </location>
</feature>
<evidence type="ECO:0000256" key="14">
    <source>
        <dbReference type="SAM" id="Phobius"/>
    </source>
</evidence>
<evidence type="ECO:0000256" key="5">
    <source>
        <dbReference type="ARBA" id="ARBA00022692"/>
    </source>
</evidence>
<reference evidence="16" key="1">
    <citation type="submission" date="2014-11" db="EMBL/GenBank/DDBJ databases">
        <title>Molecular phylogeny of cliff fern family Woodsiaceae with morphological implications.</title>
        <authorList>
            <person name="Shao Y.-Z."/>
            <person name="Wei R."/>
            <person name="Zhang X.-C."/>
        </authorList>
    </citation>
    <scope>NUCLEOTIDE SEQUENCE</scope>
</reference>
<keyword evidence="5 14" id="KW-0812">Transmembrane</keyword>
<evidence type="ECO:0000256" key="13">
    <source>
        <dbReference type="SAM" id="MobiDB-lite"/>
    </source>
</evidence>
<dbReference type="InterPro" id="IPR000086">
    <property type="entry name" value="NUDIX_hydrolase_dom"/>
</dbReference>
<feature type="compositionally biased region" description="Basic and acidic residues" evidence="13">
    <location>
        <begin position="367"/>
        <end position="395"/>
    </location>
</feature>
<dbReference type="SUPFAM" id="SSF55811">
    <property type="entry name" value="Nudix"/>
    <property type="match status" value="1"/>
</dbReference>
<sequence>MPDPSTGGRVRPMTDAQWEVCAGRDGAGKSQALKITCGTFGPEGIRIALATNIGVVFICDAYTGSVALEYHLSISPKDRFCTFIDWGLQKDCIVVGHSEEKQEGYEFVIFQPEKGSRRELVVSPMTQKGEGAGEEGRGGRGRSEKPFITSLTMPGRGNDSGFQRPLALATFNTGDVFLCDLASGFSAPVLEKGVRRTDIRTAWADDGSLFAVSMKEEEEYVLRLYSREGGEEMGGSMLKTQKSKRVKKEGGEVPISISAWRLAAKTNLGQAVGGLAFCPSGLPWLAVGWRSLDQRARIQIWDVKDLLQRGGVEGREKSSREGRMLGLVHSLVAGEELSIISVMKWWRCNNVHGCGEEEEEKGGPGGEEAKPIIQSDRKEPGDFMRRRESDAESVHTEPGLEAFPPFPDSAMRPAEKDEDLIPRIPSAPPSPQQESREMNAHSSVPTGSAAFASALMTSLPLKDTKFDDKQSNFIIATDKMGKFVMWRFEDSVANEPTQSQKRTGQAAAQYVWSFTGEITSMQSSPSGQWIALGSKLGLVFVGHVDRLSPNREASFKTELKTPGYVASMSFAEDGERLAVATQDGHQRKIAIFPIIEEKEVEAIKVIPGRSSKNTHAQQQIFWMGTETKGSSASFVLSTDAEILVMCVPVGEEKEGESHGGSSGHTGAPAAALTRTLAEALSSAPFLDALKKEGHPLSSDVLFNEICGHVAQQTLRKVAEDWGTSLSSSHQDPSGMSLLHLLVLAFIAQGEKVAEVSPDAVRKVIDQNPLACLWLSTKKSLSDAQEQQEYVSIPCSPLSLALGIPNTVPKDRSDTDFETDEEEWKPQVEIVEYMAEVLEEWAKDNEIPAFFSHPDPLEYMENVQRCCEQLMIHFSERDNLVSLLLHGCVEKVKPGRFVPLVGEKASESRWQSLKDLFLGADRDNLRFAHTEPPFQFLEHVAESLVEKPSNSVELIVRRLCVAYWPLLSLIISSESTELVQHPWTRVIVEYKWHKFGHSVMVLEAFLQILSITVFTLYGAALLGCPQANTLQENPNACGTDRANCDIGALVCPSSLSENLHEWTAFRSILWSLATLITVCRCVQEVFEVAGSVRHRLGEGDFERGLNIEAYRRDPYNQFSVVMLAAMLLLLSIDGTEMFLSFNEGDSFESARRRETWAIQMFSIILLMMFIKLLDTYRAFNMVGSYIMALLKVFYDMTGFLIVLVTIQVAFSLLFSLLLNSRETDNVSLLQSFYRAYVFGILGDFGDLLLEGSLEYFLVISLVLLHLIVNIVMLNSLIAVISKSWDDSQDKRDFHNIKERMRALLNAEAFCCRGGRRDRRRRRPRRCGCPCASSRSAVFPRCIFFAETSRNSRFEAVEGRGLSREKGKDKRGQEKKGGGARSSGDGGDESLRKSMEALLAKYSSREASGRGGETSLSRAKKEVSGAGRPGETGAQSSRANSPEPSRKKGGVEDSSNLTAFEGGGETPRVSVEPLHLAVDFFQKKQRSNAENITKLENSELNVLNRFFPQGSRATPPPFQKTNIVVSCNKYSLFLSFNSPAPFDVSPYIMAAQTFATKCTQHTTPKKFHSIESVHLFVNLFDESHLLPSSSRGFSRPSQSRQDGNGERGHVYRESSGSLQRSATAAAALSAFLEENEQFEHRATLLVNSSALASAGGGEEGEMNRQTARRRRRLLIANFYCWQGKGKIDKTPPLFSSFGGGFCVLISEDRLALLVRERRADPFRDVFKGVGGALKKNETFVDPALRELKAETGINLKFSEFEATVVSGYTKAGVGVGEMNDNMLQMVFVCKAKRGEELKKTIDAHLKSGNARDVYAYLLIPVEDLCELARRGKKVKNSVSRRVDADECKELGVERSCRIAHLRSSGRVEMRRFDWHRDTHKDSEEDVEDDVARGARHFLLFHDDLLQAVQSSLTVTSSSRESTLQVRGLQLMPDVKEPVEQDGDGQILEQVDLIEKTLRAKEGNESPAAAAAAADVPRVRPEDVSVLETLEGTGKEYSRNMKGQLGEVISRYAKIDVGYLYEQGIRDVIRQFCPVSAETAQKALSDFVSGANNGDDFHLCLKVGADINGLVEGQTALMRAVCANHMEVFETILSEHLDLEVKAGGVPADTTGVVTGDTAMIVASHQGRWDMVRPLVEQGANVDTVGDDGKKALYVACEAAERELDSEEGDPDDVFRLGYDPQNGDSGVRAAVSAALKNLVTKTSDVADLKISVREHFYEESLIHFFSRHEFEELLFLSLSRGVDIDSVDQCEWTALMYIAARSRPQYVQILLDNGADVNKSNGFYSPLATTVSPSSGRDESFIQSTESMLEQPQLRATTDVVRSEVALFERVETVEEKKKRRGRIII</sequence>
<gene>
    <name evidence="16" type="ORF">Cvel_10612.t2.CR1</name>
</gene>
<dbReference type="Gene3D" id="1.25.40.20">
    <property type="entry name" value="Ankyrin repeat-containing domain"/>
    <property type="match status" value="2"/>
</dbReference>
<feature type="transmembrane region" description="Helical" evidence="14">
    <location>
        <begin position="1155"/>
        <end position="1172"/>
    </location>
</feature>
<dbReference type="Gene3D" id="3.90.79.10">
    <property type="entry name" value="Nucleoside Triphosphate Pyrophosphohydrolase"/>
    <property type="match status" value="1"/>
</dbReference>
<keyword evidence="7" id="KW-0106">Calcium</keyword>
<evidence type="ECO:0000256" key="4">
    <source>
        <dbReference type="ARBA" id="ARBA00022568"/>
    </source>
</evidence>
<keyword evidence="3" id="KW-1003">Cell membrane</keyword>
<feature type="transmembrane region" description="Helical" evidence="14">
    <location>
        <begin position="1119"/>
        <end position="1140"/>
    </location>
</feature>
<evidence type="ECO:0000256" key="10">
    <source>
        <dbReference type="ARBA" id="ARBA00023136"/>
    </source>
</evidence>
<dbReference type="GO" id="GO:0005216">
    <property type="term" value="F:monoatomic ion channel activity"/>
    <property type="evidence" value="ECO:0007669"/>
    <property type="project" value="InterPro"/>
</dbReference>
<evidence type="ECO:0000313" key="16">
    <source>
        <dbReference type="EMBL" id="CUC10650.1"/>
    </source>
</evidence>